<accession>A0AA94RGT9</accession>
<keyword evidence="3" id="KW-1185">Reference proteome</keyword>
<evidence type="ECO:0000313" key="2">
    <source>
        <dbReference type="EMBL" id="TLH80912.1"/>
    </source>
</evidence>
<feature type="non-terminal residue" evidence="2">
    <location>
        <position position="63"/>
    </location>
</feature>
<dbReference type="EMBL" id="POTM01000003">
    <property type="protein sequence ID" value="TLH80912.1"/>
    <property type="molecule type" value="Genomic_DNA"/>
</dbReference>
<dbReference type="Proteomes" id="UP000309984">
    <property type="component" value="Unassembled WGS sequence"/>
</dbReference>
<gene>
    <name evidence="2" type="ORF">C1S79_00440</name>
</gene>
<name>A0AA94RGT9_9MYCO</name>
<proteinExistence type="predicted"/>
<sequence length="63" mass="7004">MHYSAAPCEPAKTSAGCRATHQFLITLMVHTTKIKPAGHATDHIGKINDEWPPRDSHPERRST</sequence>
<reference evidence="2 3" key="1">
    <citation type="submission" date="2018-01" db="EMBL/GenBank/DDBJ databases">
        <title>Comparative genomics of Mycobacterium mucogenicum and Mycobacterium neoaurum clade members emphasizing tRNA and non-coding RNA.</title>
        <authorList>
            <person name="Behra P.R.K."/>
            <person name="Pettersson B.M.F."/>
            <person name="Das S."/>
            <person name="Dasgupta S."/>
            <person name="Kirsebom L.A."/>
        </authorList>
    </citation>
    <scope>NUCLEOTIDE SEQUENCE [LARGE SCALE GENOMIC DNA]</scope>
    <source>
        <strain evidence="2 3">DSM 45104</strain>
    </source>
</reference>
<feature type="region of interest" description="Disordered" evidence="1">
    <location>
        <begin position="39"/>
        <end position="63"/>
    </location>
</feature>
<dbReference type="AlphaFoldDB" id="A0AA94RGT9"/>
<protein>
    <submittedName>
        <fullName evidence="2">Uncharacterized protein</fullName>
    </submittedName>
</protein>
<comment type="caution">
    <text evidence="2">The sequence shown here is derived from an EMBL/GenBank/DDBJ whole genome shotgun (WGS) entry which is preliminary data.</text>
</comment>
<evidence type="ECO:0000313" key="3">
    <source>
        <dbReference type="Proteomes" id="UP000309984"/>
    </source>
</evidence>
<evidence type="ECO:0000256" key="1">
    <source>
        <dbReference type="SAM" id="MobiDB-lite"/>
    </source>
</evidence>
<dbReference type="RefSeq" id="WP_206666784.1">
    <property type="nucleotide sequence ID" value="NZ_POTM01000003.1"/>
</dbReference>
<feature type="compositionally biased region" description="Basic and acidic residues" evidence="1">
    <location>
        <begin position="40"/>
        <end position="63"/>
    </location>
</feature>
<organism evidence="2 3">
    <name type="scientific">Mycolicibacterium phocaicum</name>
    <dbReference type="NCBI Taxonomy" id="319706"/>
    <lineage>
        <taxon>Bacteria</taxon>
        <taxon>Bacillati</taxon>
        <taxon>Actinomycetota</taxon>
        <taxon>Actinomycetes</taxon>
        <taxon>Mycobacteriales</taxon>
        <taxon>Mycobacteriaceae</taxon>
        <taxon>Mycolicibacterium</taxon>
    </lineage>
</organism>